<evidence type="ECO:0000259" key="1">
    <source>
        <dbReference type="PROSITE" id="PS51186"/>
    </source>
</evidence>
<dbReference type="PROSITE" id="PS51186">
    <property type="entry name" value="GNAT"/>
    <property type="match status" value="1"/>
</dbReference>
<feature type="domain" description="N-acetyltransferase" evidence="1">
    <location>
        <begin position="8"/>
        <end position="156"/>
    </location>
</feature>
<dbReference type="AlphaFoldDB" id="A0AAU9EGQ1"/>
<protein>
    <submittedName>
        <fullName evidence="2">N-acetyltransferase GCN5</fullName>
    </submittedName>
</protein>
<organism evidence="2 3">
    <name type="scientific">Desulfoferula mesophila</name>
    <dbReference type="NCBI Taxonomy" id="3058419"/>
    <lineage>
        <taxon>Bacteria</taxon>
        <taxon>Pseudomonadati</taxon>
        <taxon>Thermodesulfobacteriota</taxon>
        <taxon>Desulfarculia</taxon>
        <taxon>Desulfarculales</taxon>
        <taxon>Desulfarculaceae</taxon>
        <taxon>Desulfoferula</taxon>
    </lineage>
</organism>
<name>A0AAU9EGQ1_9BACT</name>
<dbReference type="RefSeq" id="WP_338600386.1">
    <property type="nucleotide sequence ID" value="NZ_AP028679.1"/>
</dbReference>
<dbReference type="InterPro" id="IPR052729">
    <property type="entry name" value="Acyl/Acetyltrans_Enzymes"/>
</dbReference>
<dbReference type="GO" id="GO:0016747">
    <property type="term" value="F:acyltransferase activity, transferring groups other than amino-acyl groups"/>
    <property type="evidence" value="ECO:0007669"/>
    <property type="project" value="InterPro"/>
</dbReference>
<dbReference type="InterPro" id="IPR000182">
    <property type="entry name" value="GNAT_dom"/>
</dbReference>
<dbReference type="SUPFAM" id="SSF55729">
    <property type="entry name" value="Acyl-CoA N-acyltransferases (Nat)"/>
    <property type="match status" value="1"/>
</dbReference>
<dbReference type="Pfam" id="PF00583">
    <property type="entry name" value="Acetyltransf_1"/>
    <property type="match status" value="1"/>
</dbReference>
<gene>
    <name evidence="2" type="ORF">FAK_27330</name>
</gene>
<dbReference type="PANTHER" id="PTHR47237:SF1">
    <property type="entry name" value="SLL0310 PROTEIN"/>
    <property type="match status" value="1"/>
</dbReference>
<dbReference type="CDD" id="cd04301">
    <property type="entry name" value="NAT_SF"/>
    <property type="match status" value="1"/>
</dbReference>
<dbReference type="Gene3D" id="3.40.630.90">
    <property type="match status" value="1"/>
</dbReference>
<accession>A0AAU9EGQ1</accession>
<evidence type="ECO:0000313" key="3">
    <source>
        <dbReference type="Proteomes" id="UP001366166"/>
    </source>
</evidence>
<keyword evidence="3" id="KW-1185">Reference proteome</keyword>
<reference evidence="3" key="1">
    <citation type="journal article" date="2023" name="Arch. Microbiol.">
        <title>Desulfoferula mesophilus gen. nov. sp. nov., a mesophilic sulfate-reducing bacterium isolated from a brackish lake sediment.</title>
        <authorList>
            <person name="Watanabe T."/>
            <person name="Yabe T."/>
            <person name="Tsuji J.M."/>
            <person name="Fukui M."/>
        </authorList>
    </citation>
    <scope>NUCLEOTIDE SEQUENCE [LARGE SCALE GENOMIC DNA]</scope>
    <source>
        <strain evidence="3">12FAK</strain>
    </source>
</reference>
<dbReference type="Gene3D" id="3.40.630.30">
    <property type="match status" value="1"/>
</dbReference>
<dbReference type="EMBL" id="AP028679">
    <property type="protein sequence ID" value="BEQ15667.1"/>
    <property type="molecule type" value="Genomic_DNA"/>
</dbReference>
<evidence type="ECO:0000313" key="2">
    <source>
        <dbReference type="EMBL" id="BEQ15667.1"/>
    </source>
</evidence>
<dbReference type="PANTHER" id="PTHR47237">
    <property type="entry name" value="SLL0310 PROTEIN"/>
    <property type="match status" value="1"/>
</dbReference>
<dbReference type="Proteomes" id="UP001366166">
    <property type="component" value="Chromosome"/>
</dbReference>
<dbReference type="InterPro" id="IPR016181">
    <property type="entry name" value="Acyl_CoA_acyltransferase"/>
</dbReference>
<dbReference type="InterPro" id="IPR041496">
    <property type="entry name" value="YitH/HolE_GNAT"/>
</dbReference>
<sequence length="283" mass="30025">MPDPVEGLRVRSMTLEELREVALPWAGAEGWNPGLNDAEVFFATDPQGFFLAEAGGEPLGCISAVNYGPAYSFLGFFLVQPAMRGRGIGRAMSQAALAHAGERIMGLDGVVAQQANYRAAGFAPAFRSVRYARPGGGPEPLGAMELAALPWEMVLAYDTAHFPAPRPEFLRGWLAMPGATALGLMEGGELAGYGVLRPCQEGYKVGPLFAAGLDQARTLYLSLASRAEGATVYLDAPHNNPAAVELAGELGMEPVFETARMYKNGAPAWPAEEVFGITTFELG</sequence>
<dbReference type="Pfam" id="PF18014">
    <property type="entry name" value="Acetyltransf_18"/>
    <property type="match status" value="1"/>
</dbReference>
<dbReference type="KEGG" id="dmp:FAK_27330"/>
<proteinExistence type="predicted"/>